<organism evidence="8 9">
    <name type="scientific">Vitrella brassicaformis (strain CCMP3155)</name>
    <dbReference type="NCBI Taxonomy" id="1169540"/>
    <lineage>
        <taxon>Eukaryota</taxon>
        <taxon>Sar</taxon>
        <taxon>Alveolata</taxon>
        <taxon>Colpodellida</taxon>
        <taxon>Vitrellaceae</taxon>
        <taxon>Vitrella</taxon>
    </lineage>
</organism>
<feature type="zinc finger region" description="C3H1-type" evidence="5">
    <location>
        <begin position="228"/>
        <end position="256"/>
    </location>
</feature>
<keyword evidence="2" id="KW-0677">Repeat</keyword>
<evidence type="ECO:0000256" key="5">
    <source>
        <dbReference type="PROSITE-ProRule" id="PRU00723"/>
    </source>
</evidence>
<dbReference type="EMBL" id="CDMY01000509">
    <property type="protein sequence ID" value="CEM18808.1"/>
    <property type="molecule type" value="Genomic_DNA"/>
</dbReference>
<reference evidence="8 9" key="1">
    <citation type="submission" date="2014-11" db="EMBL/GenBank/DDBJ databases">
        <authorList>
            <person name="Zhu J."/>
            <person name="Qi W."/>
            <person name="Song R."/>
        </authorList>
    </citation>
    <scope>NUCLEOTIDE SEQUENCE [LARGE SCALE GENOMIC DNA]</scope>
</reference>
<dbReference type="AlphaFoldDB" id="A0A0G4FV18"/>
<evidence type="ECO:0000256" key="1">
    <source>
        <dbReference type="ARBA" id="ARBA00022723"/>
    </source>
</evidence>
<feature type="domain" description="C3H1-type" evidence="7">
    <location>
        <begin position="228"/>
        <end position="256"/>
    </location>
</feature>
<proteinExistence type="predicted"/>
<dbReference type="InParanoid" id="A0A0G4FV18"/>
<feature type="compositionally biased region" description="Pro residues" evidence="6">
    <location>
        <begin position="314"/>
        <end position="326"/>
    </location>
</feature>
<name>A0A0G4FV18_VITBC</name>
<dbReference type="Gene3D" id="4.10.1000.10">
    <property type="entry name" value="Zinc finger, CCCH-type"/>
    <property type="match status" value="1"/>
</dbReference>
<evidence type="ECO:0000256" key="6">
    <source>
        <dbReference type="SAM" id="MobiDB-lite"/>
    </source>
</evidence>
<dbReference type="SMART" id="SM00356">
    <property type="entry name" value="ZnF_C3H1"/>
    <property type="match status" value="1"/>
</dbReference>
<dbReference type="GO" id="GO:0010468">
    <property type="term" value="P:regulation of gene expression"/>
    <property type="evidence" value="ECO:0007669"/>
    <property type="project" value="UniProtKB-ARBA"/>
</dbReference>
<keyword evidence="1 5" id="KW-0479">Metal-binding</keyword>
<feature type="region of interest" description="Disordered" evidence="6">
    <location>
        <begin position="282"/>
        <end position="358"/>
    </location>
</feature>
<feature type="compositionally biased region" description="Basic and acidic residues" evidence="6">
    <location>
        <begin position="341"/>
        <end position="355"/>
    </location>
</feature>
<evidence type="ECO:0000313" key="9">
    <source>
        <dbReference type="Proteomes" id="UP000041254"/>
    </source>
</evidence>
<dbReference type="GO" id="GO:0003729">
    <property type="term" value="F:mRNA binding"/>
    <property type="evidence" value="ECO:0007669"/>
    <property type="project" value="InterPro"/>
</dbReference>
<evidence type="ECO:0000256" key="2">
    <source>
        <dbReference type="ARBA" id="ARBA00022737"/>
    </source>
</evidence>
<keyword evidence="9" id="KW-1185">Reference proteome</keyword>
<dbReference type="InterPro" id="IPR036855">
    <property type="entry name" value="Znf_CCCH_sf"/>
</dbReference>
<evidence type="ECO:0000259" key="7">
    <source>
        <dbReference type="PROSITE" id="PS50103"/>
    </source>
</evidence>
<evidence type="ECO:0000313" key="8">
    <source>
        <dbReference type="EMBL" id="CEM18808.1"/>
    </source>
</evidence>
<dbReference type="GO" id="GO:0051252">
    <property type="term" value="P:regulation of RNA metabolic process"/>
    <property type="evidence" value="ECO:0007669"/>
    <property type="project" value="UniProtKB-ARBA"/>
</dbReference>
<dbReference type="STRING" id="1169540.A0A0G4FV18"/>
<dbReference type="VEuPathDB" id="CryptoDB:Vbra_9462"/>
<dbReference type="FunFam" id="4.10.1000.10:FF:000003">
    <property type="entry name" value="Zinc finger CCCH domain-containing protein"/>
    <property type="match status" value="1"/>
</dbReference>
<dbReference type="PROSITE" id="PS50103">
    <property type="entry name" value="ZF_C3H1"/>
    <property type="match status" value="1"/>
</dbReference>
<accession>A0A0G4FV18</accession>
<evidence type="ECO:0000256" key="4">
    <source>
        <dbReference type="ARBA" id="ARBA00022833"/>
    </source>
</evidence>
<dbReference type="PANTHER" id="PTHR12547">
    <property type="entry name" value="CCCH ZINC FINGER/TIS11-RELATED"/>
    <property type="match status" value="1"/>
</dbReference>
<keyword evidence="4 5" id="KW-0862">Zinc</keyword>
<feature type="compositionally biased region" description="Polar residues" evidence="6">
    <location>
        <begin position="299"/>
        <end position="308"/>
    </location>
</feature>
<dbReference type="Pfam" id="PF00642">
    <property type="entry name" value="zf-CCCH"/>
    <property type="match status" value="1"/>
</dbReference>
<dbReference type="SUPFAM" id="SSF90229">
    <property type="entry name" value="CCCH zinc finger"/>
    <property type="match status" value="1"/>
</dbReference>
<dbReference type="OrthoDB" id="410307at2759"/>
<dbReference type="InterPro" id="IPR045877">
    <property type="entry name" value="ZFP36-like"/>
</dbReference>
<keyword evidence="3 5" id="KW-0863">Zinc-finger</keyword>
<dbReference type="Proteomes" id="UP000041254">
    <property type="component" value="Unassembled WGS sequence"/>
</dbReference>
<dbReference type="InterPro" id="IPR000571">
    <property type="entry name" value="Znf_CCCH"/>
</dbReference>
<dbReference type="GO" id="GO:0008270">
    <property type="term" value="F:zinc ion binding"/>
    <property type="evidence" value="ECO:0007669"/>
    <property type="project" value="UniProtKB-KW"/>
</dbReference>
<protein>
    <recommendedName>
        <fullName evidence="7">C3H1-type domain-containing protein</fullName>
    </recommendedName>
</protein>
<evidence type="ECO:0000256" key="3">
    <source>
        <dbReference type="ARBA" id="ARBA00022771"/>
    </source>
</evidence>
<dbReference type="PANTHER" id="PTHR12547:SF18">
    <property type="entry name" value="PROTEIN TIS11"/>
    <property type="match status" value="1"/>
</dbReference>
<sequence length="380" mass="40915">MLSRFSVCSVARALKMTGGGEPQKQKEPPGPATVTAPLQTAAAQPQQVVTVVKMMESDTKEVDLSDAPATVRPQALRLVLEKAAGVADALTADNTADVLRAMEWLTYKAPRLTWRRMGSKIASLCRVTEGRPLPPPQPVSTTTTTPTSAVLPPSVAIFVDELLATMQKCPLTTQLLVDSSPAMRTMLPPSLFPWAPRPRFLGQEYDSMGEDLACAGLAGQQQRTVHPAYKTKLCHHFERWGSCTYGDECAFAHGISDIRPYQPTPYPRSTPIPIITIDSNNKIVPCTQPHPQQQQQQQENAPTRTSTISDDEPPPQPPLAPAPAPAPTIDISKRAVGLGRPGERGQGEGADERLPEGLGGLSRSVLVMCLGEGFAQECFG</sequence>
<gene>
    <name evidence="8" type="ORF">Vbra_9462</name>
</gene>